<feature type="transmembrane region" description="Helical" evidence="1">
    <location>
        <begin position="430"/>
        <end position="448"/>
    </location>
</feature>
<feature type="transmembrane region" description="Helical" evidence="1">
    <location>
        <begin position="262"/>
        <end position="281"/>
    </location>
</feature>
<evidence type="ECO:0000313" key="2">
    <source>
        <dbReference type="EMBL" id="APT93381.1"/>
    </source>
</evidence>
<proteinExistence type="predicted"/>
<dbReference type="EMBL" id="CP009249">
    <property type="protein sequence ID" value="APT93381.1"/>
    <property type="molecule type" value="Genomic_DNA"/>
</dbReference>
<feature type="transmembrane region" description="Helical" evidence="1">
    <location>
        <begin position="114"/>
        <end position="136"/>
    </location>
</feature>
<dbReference type="STRING" id="161895.CPHO_11350"/>
<keyword evidence="1" id="KW-1133">Transmembrane helix</keyword>
<keyword evidence="1" id="KW-0812">Transmembrane</keyword>
<dbReference type="Proteomes" id="UP000185491">
    <property type="component" value="Chromosome"/>
</dbReference>
<keyword evidence="3" id="KW-1185">Reference proteome</keyword>
<gene>
    <name evidence="2" type="ORF">CPHO_11350</name>
</gene>
<sequence length="479" mass="49770">MPRVWPLVWAVILVALVTWPFAMPGEFLWRDMAVPDHFGFIPENFGAGDLPARNVPQDGALALFSMFAPASWLVRAVVIGAAGCAAAGGWMLAKSAPAPAMALAVVNPFVVERLLQGHWSVAVAAWMLPAIAATALRGHRTWAWLGMFVASLTPTGGLLALVCGTVTARGFRLPTAGVGVALCLPWIIPGVLSPPLSPSPAAVAAFAPRAESSVGTLGSLLTLGGIWNAAALPPSRQVGFALFGLVVALCVALGVRRMDRPLPLVLLAITGWGLSGALWLYPDTLAAAMEHLPGSGLLRDSHKLVALAIPFCVAAVGTMQASWRVVAVAAIFLQMPDFSSALGVLAPRPAETINARLVGQLSGRTAFFPERTGLIDIPGAVAVDPYTKAVSMVHSGQLTVDGEVIDPPSPRFVAAQAAWAAGDMGKLEEMGIGAVVVDGAVVATTAAARPAVPWVLTTAWAFSPVLLVGAAAYRRARQR</sequence>
<feature type="transmembrane region" description="Helical" evidence="1">
    <location>
        <begin position="170"/>
        <end position="188"/>
    </location>
</feature>
<feature type="transmembrane region" description="Helical" evidence="1">
    <location>
        <begin position="142"/>
        <end position="163"/>
    </location>
</feature>
<evidence type="ECO:0000256" key="1">
    <source>
        <dbReference type="SAM" id="Phobius"/>
    </source>
</evidence>
<evidence type="ECO:0000313" key="3">
    <source>
        <dbReference type="Proteomes" id="UP000185491"/>
    </source>
</evidence>
<name>A0A1L7D5Q9_9CORY</name>
<keyword evidence="1" id="KW-0472">Membrane</keyword>
<accession>A0A1L7D5Q9</accession>
<dbReference type="KEGG" id="cpho:CPHO_11350"/>
<dbReference type="AlphaFoldDB" id="A0A1L7D5Q9"/>
<protein>
    <submittedName>
        <fullName evidence="2">Uncharacterized protein</fullName>
    </submittedName>
</protein>
<organism evidence="2 3">
    <name type="scientific">Corynebacterium phocae</name>
    <dbReference type="NCBI Taxonomy" id="161895"/>
    <lineage>
        <taxon>Bacteria</taxon>
        <taxon>Bacillati</taxon>
        <taxon>Actinomycetota</taxon>
        <taxon>Actinomycetes</taxon>
        <taxon>Mycobacteriales</taxon>
        <taxon>Corynebacteriaceae</taxon>
        <taxon>Corynebacterium</taxon>
    </lineage>
</organism>
<feature type="transmembrane region" description="Helical" evidence="1">
    <location>
        <begin position="304"/>
        <end position="333"/>
    </location>
</feature>
<feature type="transmembrane region" description="Helical" evidence="1">
    <location>
        <begin position="237"/>
        <end position="255"/>
    </location>
</feature>
<feature type="transmembrane region" description="Helical" evidence="1">
    <location>
        <begin position="454"/>
        <end position="473"/>
    </location>
</feature>
<reference evidence="2 3" key="1">
    <citation type="submission" date="2014-08" db="EMBL/GenBank/DDBJ databases">
        <title>Complete genome sequence of Corynebacterium phocae M408/89/1(T)(=DSM 44612(T)), isolated from the common seal (Phoca vitulina).</title>
        <authorList>
            <person name="Ruckert C."/>
            <person name="Albersmeier A."/>
            <person name="Winkler A."/>
            <person name="Kalinowski J."/>
        </authorList>
    </citation>
    <scope>NUCLEOTIDE SEQUENCE [LARGE SCALE GENOMIC DNA]</scope>
    <source>
        <strain evidence="2 3">M408/89/1</strain>
    </source>
</reference>
<feature type="transmembrane region" description="Helical" evidence="1">
    <location>
        <begin position="72"/>
        <end position="93"/>
    </location>
</feature>
<dbReference type="OrthoDB" id="3463898at2"/>